<evidence type="ECO:0000256" key="1">
    <source>
        <dbReference type="ARBA" id="ARBA00000085"/>
    </source>
</evidence>
<dbReference type="InterPro" id="IPR050736">
    <property type="entry name" value="Sensor_HK_Regulatory"/>
</dbReference>
<feature type="non-terminal residue" evidence="9">
    <location>
        <position position="249"/>
    </location>
</feature>
<evidence type="ECO:0000259" key="8">
    <source>
        <dbReference type="PROSITE" id="PS50109"/>
    </source>
</evidence>
<keyword evidence="4" id="KW-0808">Transferase</keyword>
<dbReference type="PROSITE" id="PS50109">
    <property type="entry name" value="HIS_KIN"/>
    <property type="match status" value="1"/>
</dbReference>
<dbReference type="PANTHER" id="PTHR43711:SF1">
    <property type="entry name" value="HISTIDINE KINASE 1"/>
    <property type="match status" value="1"/>
</dbReference>
<dbReference type="Pfam" id="PF13492">
    <property type="entry name" value="GAF_3"/>
    <property type="match status" value="1"/>
</dbReference>
<keyword evidence="5" id="KW-0418">Kinase</keyword>
<dbReference type="Pfam" id="PF00512">
    <property type="entry name" value="HisKA"/>
    <property type="match status" value="1"/>
</dbReference>
<proteinExistence type="predicted"/>
<dbReference type="InterPro" id="IPR036097">
    <property type="entry name" value="HisK_dim/P_sf"/>
</dbReference>
<evidence type="ECO:0000256" key="2">
    <source>
        <dbReference type="ARBA" id="ARBA00012438"/>
    </source>
</evidence>
<keyword evidence="3" id="KW-0597">Phosphoprotein</keyword>
<dbReference type="EMBL" id="BARS01044359">
    <property type="protein sequence ID" value="GAG35360.1"/>
    <property type="molecule type" value="Genomic_DNA"/>
</dbReference>
<organism evidence="9">
    <name type="scientific">marine sediment metagenome</name>
    <dbReference type="NCBI Taxonomy" id="412755"/>
    <lineage>
        <taxon>unclassified sequences</taxon>
        <taxon>metagenomes</taxon>
        <taxon>ecological metagenomes</taxon>
    </lineage>
</organism>
<dbReference type="PANTHER" id="PTHR43711">
    <property type="entry name" value="TWO-COMPONENT HISTIDINE KINASE"/>
    <property type="match status" value="1"/>
</dbReference>
<evidence type="ECO:0000256" key="3">
    <source>
        <dbReference type="ARBA" id="ARBA00022553"/>
    </source>
</evidence>
<dbReference type="Gene3D" id="3.30.450.40">
    <property type="match status" value="1"/>
</dbReference>
<keyword evidence="6" id="KW-0902">Two-component regulatory system</keyword>
<comment type="catalytic activity">
    <reaction evidence="1">
        <text>ATP + protein L-histidine = ADP + protein N-phospho-L-histidine.</text>
        <dbReference type="EC" id="2.7.13.3"/>
    </reaction>
</comment>
<comment type="caution">
    <text evidence="9">The sequence shown here is derived from an EMBL/GenBank/DDBJ whole genome shotgun (WGS) entry which is preliminary data.</text>
</comment>
<dbReference type="Pfam" id="PF02518">
    <property type="entry name" value="HATPase_c"/>
    <property type="match status" value="1"/>
</dbReference>
<evidence type="ECO:0000256" key="5">
    <source>
        <dbReference type="ARBA" id="ARBA00022777"/>
    </source>
</evidence>
<dbReference type="EC" id="2.7.13.3" evidence="2"/>
<accession>X0WXD7</accession>
<dbReference type="FunFam" id="1.10.287.130:FF:000001">
    <property type="entry name" value="Two-component sensor histidine kinase"/>
    <property type="match status" value="1"/>
</dbReference>
<dbReference type="GO" id="GO:0000155">
    <property type="term" value="F:phosphorelay sensor kinase activity"/>
    <property type="evidence" value="ECO:0007669"/>
    <property type="project" value="InterPro"/>
</dbReference>
<dbReference type="InterPro" id="IPR036890">
    <property type="entry name" value="HATPase_C_sf"/>
</dbReference>
<evidence type="ECO:0000256" key="6">
    <source>
        <dbReference type="ARBA" id="ARBA00023012"/>
    </source>
</evidence>
<dbReference type="InterPro" id="IPR005467">
    <property type="entry name" value="His_kinase_dom"/>
</dbReference>
<feature type="domain" description="Histidine kinase" evidence="8">
    <location>
        <begin position="91"/>
        <end position="249"/>
    </location>
</feature>
<dbReference type="SUPFAM" id="SSF55781">
    <property type="entry name" value="GAF domain-like"/>
    <property type="match status" value="1"/>
</dbReference>
<dbReference type="SUPFAM" id="SSF55874">
    <property type="entry name" value="ATPase domain of HSP90 chaperone/DNA topoisomerase II/histidine kinase"/>
    <property type="match status" value="1"/>
</dbReference>
<sequence>TVPIVVKDVPVGFILMGNVSSYTKLTEGDAELLSVLSSQIGTAIENSQLYTELFNSHQDLERRVKERTAELARLNEELQRLNKVKSDFVSAVSHELRTPLTSIKGYASILMTGKLGQVPPAQKERLEKIDKHSNNLTRLVNNLLDIARIESGRVQMDIKETSIKEMLDSVVDLISPQVKEKNISLKINTKTKSDKIKADSSQLERVFINLLGNAVKFTPEKGKITISCQDKKEHMEFSVEDTGMGIPKG</sequence>
<dbReference type="Gene3D" id="3.30.565.10">
    <property type="entry name" value="Histidine kinase-like ATPase, C-terminal domain"/>
    <property type="match status" value="1"/>
</dbReference>
<dbReference type="SUPFAM" id="SSF47384">
    <property type="entry name" value="Homodimeric domain of signal transducing histidine kinase"/>
    <property type="match status" value="1"/>
</dbReference>
<name>X0WXD7_9ZZZZ</name>
<dbReference type="SMART" id="SM00388">
    <property type="entry name" value="HisKA"/>
    <property type="match status" value="1"/>
</dbReference>
<dbReference type="InterPro" id="IPR003018">
    <property type="entry name" value="GAF"/>
</dbReference>
<evidence type="ECO:0000256" key="7">
    <source>
        <dbReference type="SAM" id="Coils"/>
    </source>
</evidence>
<evidence type="ECO:0000256" key="4">
    <source>
        <dbReference type="ARBA" id="ARBA00022679"/>
    </source>
</evidence>
<keyword evidence="7" id="KW-0175">Coiled coil</keyword>
<dbReference type="AlphaFoldDB" id="X0WXD7"/>
<feature type="coiled-coil region" evidence="7">
    <location>
        <begin position="57"/>
        <end position="91"/>
    </location>
</feature>
<dbReference type="Gene3D" id="1.10.287.130">
    <property type="match status" value="1"/>
</dbReference>
<dbReference type="CDD" id="cd00082">
    <property type="entry name" value="HisKA"/>
    <property type="match status" value="1"/>
</dbReference>
<dbReference type="InterPro" id="IPR003594">
    <property type="entry name" value="HATPase_dom"/>
</dbReference>
<gene>
    <name evidence="9" type="ORF">S01H1_67035</name>
</gene>
<feature type="non-terminal residue" evidence="9">
    <location>
        <position position="1"/>
    </location>
</feature>
<dbReference type="InterPro" id="IPR003661">
    <property type="entry name" value="HisK_dim/P_dom"/>
</dbReference>
<dbReference type="InterPro" id="IPR029016">
    <property type="entry name" value="GAF-like_dom_sf"/>
</dbReference>
<reference evidence="9" key="1">
    <citation type="journal article" date="2014" name="Front. Microbiol.">
        <title>High frequency of phylogenetically diverse reductive dehalogenase-homologous genes in deep subseafloor sedimentary metagenomes.</title>
        <authorList>
            <person name="Kawai M."/>
            <person name="Futagami T."/>
            <person name="Toyoda A."/>
            <person name="Takaki Y."/>
            <person name="Nishi S."/>
            <person name="Hori S."/>
            <person name="Arai W."/>
            <person name="Tsubouchi T."/>
            <person name="Morono Y."/>
            <person name="Uchiyama I."/>
            <person name="Ito T."/>
            <person name="Fujiyama A."/>
            <person name="Inagaki F."/>
            <person name="Takami H."/>
        </authorList>
    </citation>
    <scope>NUCLEOTIDE SEQUENCE</scope>
    <source>
        <strain evidence="9">Expedition CK06-06</strain>
    </source>
</reference>
<evidence type="ECO:0000313" key="9">
    <source>
        <dbReference type="EMBL" id="GAG35360.1"/>
    </source>
</evidence>
<protein>
    <recommendedName>
        <fullName evidence="2">histidine kinase</fullName>
        <ecNumber evidence="2">2.7.13.3</ecNumber>
    </recommendedName>
</protein>